<dbReference type="InterPro" id="IPR028082">
    <property type="entry name" value="Peripla_BP_I"/>
</dbReference>
<dbReference type="PANTHER" id="PTHR30483:SF6">
    <property type="entry name" value="PERIPLASMIC BINDING PROTEIN OF ABC TRANSPORTER FOR NATURAL AMINO ACIDS"/>
    <property type="match status" value="1"/>
</dbReference>
<evidence type="ECO:0000259" key="4">
    <source>
        <dbReference type="Pfam" id="PF13458"/>
    </source>
</evidence>
<evidence type="ECO:0000313" key="5">
    <source>
        <dbReference type="EMBL" id="GLI25118.1"/>
    </source>
</evidence>
<keyword evidence="2" id="KW-0732">Signal</keyword>
<reference evidence="5" key="1">
    <citation type="submission" date="2022-12" db="EMBL/GenBank/DDBJ databases">
        <title>Reference genome sequencing for broad-spectrum identification of bacterial and archaeal isolates by mass spectrometry.</title>
        <authorList>
            <person name="Sekiguchi Y."/>
            <person name="Tourlousse D.M."/>
        </authorList>
    </citation>
    <scope>NUCLEOTIDE SEQUENCE</scope>
    <source>
        <strain evidence="5">301</strain>
    </source>
</reference>
<keyword evidence="3" id="KW-0029">Amino-acid transport</keyword>
<dbReference type="GO" id="GO:0006865">
    <property type="term" value="P:amino acid transport"/>
    <property type="evidence" value="ECO:0007669"/>
    <property type="project" value="UniProtKB-KW"/>
</dbReference>
<evidence type="ECO:0000313" key="6">
    <source>
        <dbReference type="Proteomes" id="UP001144397"/>
    </source>
</evidence>
<dbReference type="CDD" id="cd06327">
    <property type="entry name" value="PBP1_SBP-like"/>
    <property type="match status" value="1"/>
</dbReference>
<dbReference type="SUPFAM" id="SSF53822">
    <property type="entry name" value="Periplasmic binding protein-like I"/>
    <property type="match status" value="1"/>
</dbReference>
<dbReference type="InterPro" id="IPR051010">
    <property type="entry name" value="BCAA_transport"/>
</dbReference>
<accession>A0A9W6CWE5</accession>
<comment type="similarity">
    <text evidence="1">Belongs to the leucine-binding protein family.</text>
</comment>
<dbReference type="Gene3D" id="3.40.50.2300">
    <property type="match status" value="2"/>
</dbReference>
<dbReference type="InterPro" id="IPR028081">
    <property type="entry name" value="Leu-bd"/>
</dbReference>
<organism evidence="5 6">
    <name type="scientific">Xanthobacter flavus</name>
    <dbReference type="NCBI Taxonomy" id="281"/>
    <lineage>
        <taxon>Bacteria</taxon>
        <taxon>Pseudomonadati</taxon>
        <taxon>Pseudomonadota</taxon>
        <taxon>Alphaproteobacteria</taxon>
        <taxon>Hyphomicrobiales</taxon>
        <taxon>Xanthobacteraceae</taxon>
        <taxon>Xanthobacter</taxon>
    </lineage>
</organism>
<dbReference type="PANTHER" id="PTHR30483">
    <property type="entry name" value="LEUCINE-SPECIFIC-BINDING PROTEIN"/>
    <property type="match status" value="1"/>
</dbReference>
<evidence type="ECO:0000256" key="1">
    <source>
        <dbReference type="ARBA" id="ARBA00010062"/>
    </source>
</evidence>
<feature type="domain" description="Leucine-binding protein" evidence="4">
    <location>
        <begin position="27"/>
        <end position="364"/>
    </location>
</feature>
<sequence>MRHYISICGLLSGIALGLGPAMADTRIKIGILSDMSGPYSDLAGLGSVAAARLAVEDFKGKDKGIEVEIVSGNHQNKADIGSVIARSWIDQESVDVIGDVTGSPVALAVSQIVKDKDKIQLNAGAATADLTGSKCTPNTIHWTYDTWANANGTGSAMVRQGGNSWFFIAVDQASGHAMERDTVAVVKAAGGQVLGSVKHPLGTSDFSSYLVRAQSSGAKVVGLASGGEDMINAIKQASEFGIVQGGQSIAGLFTFITDIHALGLKLAQGLVLTEAFYWDRDDASRAFAKRFAALHKGKMPTQVHAGVYSSIMHYLKAVEAAGTKDTNTVLAKMRAMPIDDPLFGKGEVRIDGRAVHDMFLFRVKTPAQSKGEWDVYETLATIPAAQAFRPLNEGGCPLVK</sequence>
<evidence type="ECO:0000256" key="2">
    <source>
        <dbReference type="ARBA" id="ARBA00022729"/>
    </source>
</evidence>
<evidence type="ECO:0000256" key="3">
    <source>
        <dbReference type="ARBA" id="ARBA00022970"/>
    </source>
</evidence>
<dbReference type="EMBL" id="BSDO01000011">
    <property type="protein sequence ID" value="GLI25118.1"/>
    <property type="molecule type" value="Genomic_DNA"/>
</dbReference>
<keyword evidence="3" id="KW-0813">Transport</keyword>
<name>A0A9W6CWE5_XANFL</name>
<dbReference type="GeneID" id="95765562"/>
<comment type="caution">
    <text evidence="5">The sequence shown here is derived from an EMBL/GenBank/DDBJ whole genome shotgun (WGS) entry which is preliminary data.</text>
</comment>
<dbReference type="Proteomes" id="UP001144397">
    <property type="component" value="Unassembled WGS sequence"/>
</dbReference>
<proteinExistence type="inferred from homology"/>
<gene>
    <name evidence="5" type="ORF">XFLAVUS301_47920</name>
</gene>
<dbReference type="AlphaFoldDB" id="A0A9W6CWE5"/>
<dbReference type="Pfam" id="PF13458">
    <property type="entry name" value="Peripla_BP_6"/>
    <property type="match status" value="1"/>
</dbReference>
<protein>
    <submittedName>
        <fullName evidence="5">ABC transporter permease</fullName>
    </submittedName>
</protein>
<dbReference type="RefSeq" id="WP_281809808.1">
    <property type="nucleotide sequence ID" value="NZ_BSDO01000011.1"/>
</dbReference>